<evidence type="ECO:0000256" key="2">
    <source>
        <dbReference type="ARBA" id="ARBA00022448"/>
    </source>
</evidence>
<evidence type="ECO:0000256" key="1">
    <source>
        <dbReference type="ARBA" id="ARBA00004141"/>
    </source>
</evidence>
<dbReference type="GO" id="GO:0015271">
    <property type="term" value="F:outward rectifier potassium channel activity"/>
    <property type="evidence" value="ECO:0007669"/>
    <property type="project" value="TreeGrafter"/>
</dbReference>
<dbReference type="PANTHER" id="PTHR11003:SF322">
    <property type="entry name" value="POTASSIUM CHANNEL DOMAIN-CONTAINING PROTEIN"/>
    <property type="match status" value="1"/>
</dbReference>
<dbReference type="PANTHER" id="PTHR11003">
    <property type="entry name" value="POTASSIUM CHANNEL, SUBFAMILY K"/>
    <property type="match status" value="1"/>
</dbReference>
<dbReference type="SUPFAM" id="SSF81324">
    <property type="entry name" value="Voltage-gated potassium channels"/>
    <property type="match status" value="1"/>
</dbReference>
<evidence type="ECO:0000256" key="8">
    <source>
        <dbReference type="SAM" id="Phobius"/>
    </source>
</evidence>
<evidence type="ECO:0000313" key="11">
    <source>
        <dbReference type="WBParaSite" id="scaffold36050_cov281.g22964"/>
    </source>
</evidence>
<evidence type="ECO:0000256" key="4">
    <source>
        <dbReference type="ARBA" id="ARBA00022989"/>
    </source>
</evidence>
<evidence type="ECO:0000256" key="6">
    <source>
        <dbReference type="ARBA" id="ARBA00023136"/>
    </source>
</evidence>
<evidence type="ECO:0000256" key="5">
    <source>
        <dbReference type="ARBA" id="ARBA00023065"/>
    </source>
</evidence>
<dbReference type="GO" id="GO:0005886">
    <property type="term" value="C:plasma membrane"/>
    <property type="evidence" value="ECO:0007669"/>
    <property type="project" value="TreeGrafter"/>
</dbReference>
<dbReference type="AlphaFoldDB" id="A0A915MGX4"/>
<dbReference type="Proteomes" id="UP000887561">
    <property type="component" value="Unplaced"/>
</dbReference>
<accession>A0A915MGX4</accession>
<keyword evidence="10" id="KW-1185">Reference proteome</keyword>
<keyword evidence="5" id="KW-0406">Ion transport</keyword>
<evidence type="ECO:0000256" key="3">
    <source>
        <dbReference type="ARBA" id="ARBA00022692"/>
    </source>
</evidence>
<dbReference type="GO" id="GO:0022841">
    <property type="term" value="F:potassium ion leak channel activity"/>
    <property type="evidence" value="ECO:0007669"/>
    <property type="project" value="TreeGrafter"/>
</dbReference>
<sequence>MGSSGAAAFTRRLTEASIDRSSGGFFAARHSSIVPPPLPRSKISLGPHRGVKWDDDELLRRRYDNLIINETSSVCYSAGAHSLNINTVERRMRPLLSVLSRTHEYDERFTPEAQMWTDSEKRYDHLTPLTDAGRIFTVLYGLLGIPLMFITAADIGKFLSDLVIKTYGKILALFTWLASIADTIRDFIVQPDDESIESRKWREHRKQRRRLVGYCAIGSALFNAWERGALVILYVIIGLAVITASLDLCSSTLKKTFTKLHYFGRKIREIHGIHGLSRDMREAMKIISAMKKIR</sequence>
<keyword evidence="7" id="KW-0407">Ion channel</keyword>
<comment type="subcellular location">
    <subcellularLocation>
        <location evidence="1">Membrane</location>
        <topology evidence="1">Multi-pass membrane protein</topology>
    </subcellularLocation>
</comment>
<protein>
    <submittedName>
        <fullName evidence="11">Potassium channel domain-containing protein</fullName>
    </submittedName>
</protein>
<keyword evidence="4 8" id="KW-1133">Transmembrane helix</keyword>
<dbReference type="WBParaSite" id="scaffold36050_cov281.g22964">
    <property type="protein sequence ID" value="scaffold36050_cov281.g22964"/>
    <property type="gene ID" value="scaffold36050_cov281.g22964"/>
</dbReference>
<dbReference type="InterPro" id="IPR013099">
    <property type="entry name" value="K_chnl_dom"/>
</dbReference>
<feature type="transmembrane region" description="Helical" evidence="8">
    <location>
        <begin position="132"/>
        <end position="150"/>
    </location>
</feature>
<keyword evidence="6 8" id="KW-0472">Membrane</keyword>
<evidence type="ECO:0000313" key="10">
    <source>
        <dbReference type="Proteomes" id="UP000887561"/>
    </source>
</evidence>
<dbReference type="Pfam" id="PF07885">
    <property type="entry name" value="Ion_trans_2"/>
    <property type="match status" value="1"/>
</dbReference>
<reference evidence="11" key="1">
    <citation type="submission" date="2022-11" db="UniProtKB">
        <authorList>
            <consortium name="WormBaseParasite"/>
        </authorList>
    </citation>
    <scope>IDENTIFICATION</scope>
</reference>
<dbReference type="GO" id="GO:0030322">
    <property type="term" value="P:stabilization of membrane potential"/>
    <property type="evidence" value="ECO:0007669"/>
    <property type="project" value="TreeGrafter"/>
</dbReference>
<keyword evidence="3 8" id="KW-0812">Transmembrane</keyword>
<name>A0A915MGX4_MELJA</name>
<evidence type="ECO:0000256" key="7">
    <source>
        <dbReference type="ARBA" id="ARBA00023303"/>
    </source>
</evidence>
<organism evidence="10 11">
    <name type="scientific">Meloidogyne javanica</name>
    <name type="common">Root-knot nematode worm</name>
    <dbReference type="NCBI Taxonomy" id="6303"/>
    <lineage>
        <taxon>Eukaryota</taxon>
        <taxon>Metazoa</taxon>
        <taxon>Ecdysozoa</taxon>
        <taxon>Nematoda</taxon>
        <taxon>Chromadorea</taxon>
        <taxon>Rhabditida</taxon>
        <taxon>Tylenchina</taxon>
        <taxon>Tylenchomorpha</taxon>
        <taxon>Tylenchoidea</taxon>
        <taxon>Meloidogynidae</taxon>
        <taxon>Meloidogyninae</taxon>
        <taxon>Meloidogyne</taxon>
        <taxon>Meloidogyne incognita group</taxon>
    </lineage>
</organism>
<proteinExistence type="predicted"/>
<feature type="domain" description="Potassium channel" evidence="9">
    <location>
        <begin position="123"/>
        <end position="160"/>
    </location>
</feature>
<keyword evidence="2" id="KW-0813">Transport</keyword>
<feature type="transmembrane region" description="Helical" evidence="8">
    <location>
        <begin position="231"/>
        <end position="249"/>
    </location>
</feature>
<evidence type="ECO:0000259" key="9">
    <source>
        <dbReference type="Pfam" id="PF07885"/>
    </source>
</evidence>
<dbReference type="Gene3D" id="1.10.287.70">
    <property type="match status" value="1"/>
</dbReference>
<dbReference type="InterPro" id="IPR003280">
    <property type="entry name" value="2pore_dom_K_chnl"/>
</dbReference>